<dbReference type="Pfam" id="PF01419">
    <property type="entry name" value="Jacalin"/>
    <property type="match status" value="1"/>
</dbReference>
<dbReference type="SMART" id="SM00915">
    <property type="entry name" value="Jacalin"/>
    <property type="match status" value="1"/>
</dbReference>
<name>A0AAV8FXJ2_9POAL</name>
<dbReference type="InterPro" id="IPR036404">
    <property type="entry name" value="Jacalin-like_lectin_dom_sf"/>
</dbReference>
<proteinExistence type="predicted"/>
<dbReference type="PANTHER" id="PTHR46506">
    <property type="entry name" value="OS05G0143600 PROTEIN"/>
    <property type="match status" value="1"/>
</dbReference>
<accession>A0AAV8FXJ2</accession>
<dbReference type="Gene3D" id="2.100.10.30">
    <property type="entry name" value="Jacalin-like lectin domain"/>
    <property type="match status" value="1"/>
</dbReference>
<dbReference type="InterPro" id="IPR001229">
    <property type="entry name" value="Jacalin-like_lectin_dom"/>
</dbReference>
<dbReference type="PROSITE" id="PS51752">
    <property type="entry name" value="JACALIN_LECTIN"/>
    <property type="match status" value="1"/>
</dbReference>
<dbReference type="EMBL" id="JAMFTS010000002">
    <property type="protein sequence ID" value="KAJ4795593.1"/>
    <property type="molecule type" value="Genomic_DNA"/>
</dbReference>
<dbReference type="Proteomes" id="UP001140206">
    <property type="component" value="Chromosome 2"/>
</dbReference>
<protein>
    <submittedName>
        <fullName evidence="3">Mannose-binding lectin superfamily protein</fullName>
    </submittedName>
</protein>
<dbReference type="SUPFAM" id="SSF51101">
    <property type="entry name" value="Mannose-binding lectins"/>
    <property type="match status" value="1"/>
</dbReference>
<evidence type="ECO:0000256" key="1">
    <source>
        <dbReference type="ARBA" id="ARBA00022734"/>
    </source>
</evidence>
<dbReference type="InterPro" id="IPR033734">
    <property type="entry name" value="Jacalin-like_lectin_dom_plant"/>
</dbReference>
<dbReference type="CDD" id="cd09612">
    <property type="entry name" value="Jacalin"/>
    <property type="match status" value="1"/>
</dbReference>
<evidence type="ECO:0000313" key="4">
    <source>
        <dbReference type="Proteomes" id="UP001140206"/>
    </source>
</evidence>
<dbReference type="AlphaFoldDB" id="A0AAV8FXJ2"/>
<comment type="caution">
    <text evidence="3">The sequence shown here is derived from an EMBL/GenBank/DDBJ whole genome shotgun (WGS) entry which is preliminary data.</text>
</comment>
<sequence>MVEAIGVYVKVQSQMGSIWSSPEPIITKIGPCGCTRRTLTVDMDVTDITRIVKIGIRHGASIDGLIVTYERYGRIESPGLWGRENYGQLTEIILQNNEYITNVTGHIAPIGDTLQVRSLKFETNLNTYGPFGTEQEVPFALPAIGGQVIGFFGRAGPMLEAIGVYVKVHLLQIFLS</sequence>
<feature type="domain" description="Jacalin-type lectin" evidence="2">
    <location>
        <begin position="26"/>
        <end position="168"/>
    </location>
</feature>
<gene>
    <name evidence="3" type="ORF">LUZ62_046839</name>
</gene>
<evidence type="ECO:0000259" key="2">
    <source>
        <dbReference type="PROSITE" id="PS51752"/>
    </source>
</evidence>
<keyword evidence="4" id="KW-1185">Reference proteome</keyword>
<organism evidence="3 4">
    <name type="scientific">Rhynchospora pubera</name>
    <dbReference type="NCBI Taxonomy" id="906938"/>
    <lineage>
        <taxon>Eukaryota</taxon>
        <taxon>Viridiplantae</taxon>
        <taxon>Streptophyta</taxon>
        <taxon>Embryophyta</taxon>
        <taxon>Tracheophyta</taxon>
        <taxon>Spermatophyta</taxon>
        <taxon>Magnoliopsida</taxon>
        <taxon>Liliopsida</taxon>
        <taxon>Poales</taxon>
        <taxon>Cyperaceae</taxon>
        <taxon>Cyperoideae</taxon>
        <taxon>Rhynchosporeae</taxon>
        <taxon>Rhynchospora</taxon>
    </lineage>
</organism>
<dbReference type="GO" id="GO:0030246">
    <property type="term" value="F:carbohydrate binding"/>
    <property type="evidence" value="ECO:0007669"/>
    <property type="project" value="UniProtKB-KW"/>
</dbReference>
<keyword evidence="1" id="KW-0430">Lectin</keyword>
<evidence type="ECO:0000313" key="3">
    <source>
        <dbReference type="EMBL" id="KAJ4795593.1"/>
    </source>
</evidence>
<reference evidence="3" key="1">
    <citation type="submission" date="2022-08" db="EMBL/GenBank/DDBJ databases">
        <authorList>
            <person name="Marques A."/>
        </authorList>
    </citation>
    <scope>NUCLEOTIDE SEQUENCE</scope>
    <source>
        <strain evidence="3">RhyPub2mFocal</strain>
        <tissue evidence="3">Leaves</tissue>
    </source>
</reference>